<dbReference type="AlphaFoldDB" id="A0A7W6FPN6"/>
<gene>
    <name evidence="1" type="ORF">GGR43_001783</name>
</gene>
<dbReference type="RefSeq" id="WP_188071619.1">
    <property type="nucleotide sequence ID" value="NZ_BSPS01000029.1"/>
</dbReference>
<name>A0A7W6FPN6_9SPHN</name>
<accession>A0A7W6FPN6</accession>
<keyword evidence="2" id="KW-1185">Reference proteome</keyword>
<comment type="caution">
    <text evidence="1">The sequence shown here is derived from an EMBL/GenBank/DDBJ whole genome shotgun (WGS) entry which is preliminary data.</text>
</comment>
<protein>
    <submittedName>
        <fullName evidence="1">Uncharacterized protein</fullName>
    </submittedName>
</protein>
<proteinExistence type="predicted"/>
<reference evidence="1 2" key="1">
    <citation type="submission" date="2020-08" db="EMBL/GenBank/DDBJ databases">
        <title>Genomic Encyclopedia of Type Strains, Phase IV (KMG-IV): sequencing the most valuable type-strain genomes for metagenomic binning, comparative biology and taxonomic classification.</title>
        <authorList>
            <person name="Goeker M."/>
        </authorList>
    </citation>
    <scope>NUCLEOTIDE SEQUENCE [LARGE SCALE GENOMIC DNA]</scope>
    <source>
        <strain evidence="1 2">DSM 26189</strain>
    </source>
</reference>
<organism evidence="1 2">
    <name type="scientific">Sphingobium jiangsuense</name>
    <dbReference type="NCBI Taxonomy" id="870476"/>
    <lineage>
        <taxon>Bacteria</taxon>
        <taxon>Pseudomonadati</taxon>
        <taxon>Pseudomonadota</taxon>
        <taxon>Alphaproteobacteria</taxon>
        <taxon>Sphingomonadales</taxon>
        <taxon>Sphingomonadaceae</taxon>
        <taxon>Sphingobium</taxon>
    </lineage>
</organism>
<dbReference type="Proteomes" id="UP000571950">
    <property type="component" value="Unassembled WGS sequence"/>
</dbReference>
<dbReference type="EMBL" id="JACIDT010000005">
    <property type="protein sequence ID" value="MBB3926068.1"/>
    <property type="molecule type" value="Genomic_DNA"/>
</dbReference>
<evidence type="ECO:0000313" key="2">
    <source>
        <dbReference type="Proteomes" id="UP000571950"/>
    </source>
</evidence>
<evidence type="ECO:0000313" key="1">
    <source>
        <dbReference type="EMBL" id="MBB3926068.1"/>
    </source>
</evidence>
<sequence length="48" mass="5194">MSFLDIGFSVIGKKVGPATALPFTAPLRKGDKLRRGPIDSLARMTYLS</sequence>